<evidence type="ECO:0000256" key="1">
    <source>
        <dbReference type="SAM" id="MobiDB-lite"/>
    </source>
</evidence>
<evidence type="ECO:0000256" key="2">
    <source>
        <dbReference type="SAM" id="Phobius"/>
    </source>
</evidence>
<keyword evidence="2" id="KW-1133">Transmembrane helix</keyword>
<dbReference type="RefSeq" id="WP_340293056.1">
    <property type="nucleotide sequence ID" value="NZ_JBBEOI010000094.1"/>
</dbReference>
<feature type="region of interest" description="Disordered" evidence="1">
    <location>
        <begin position="114"/>
        <end position="137"/>
    </location>
</feature>
<dbReference type="Proteomes" id="UP001595685">
    <property type="component" value="Unassembled WGS sequence"/>
</dbReference>
<keyword evidence="4" id="KW-1185">Reference proteome</keyword>
<evidence type="ECO:0000313" key="3">
    <source>
        <dbReference type="EMBL" id="MFC3686834.1"/>
    </source>
</evidence>
<feature type="compositionally biased region" description="Acidic residues" evidence="1">
    <location>
        <begin position="123"/>
        <end position="132"/>
    </location>
</feature>
<gene>
    <name evidence="3" type="ORF">ACFOLH_00590</name>
</gene>
<evidence type="ECO:0000313" key="4">
    <source>
        <dbReference type="Proteomes" id="UP001595685"/>
    </source>
</evidence>
<sequence length="376" mass="37765">MSRHDDHLGDAREHDSLERGLRGLVSTDWQAPEGGAGAAVRTVRRRVLARAAGTAALVVAVAVAVPFGLSFGSTTAAPLLVATQAPSPTAAEPTPSATPSAAPSVVPSVPAVVAPAAEPSQEPSEEPSEEPSQEPSALPVREVLQVTATASGPSAAGDLVGLALVGADELLDGDAGAPASWPLWGCRGTGAPLDDERTGWSAQSVSIGDSGRRLAAASYPDEATAARAFDALAAHAASCTDGAVTGGDGGTGSLVWRERSRSDTVLTGTGRWFEEPSADELATLADPEAAAYGLMVVRPGEFVAAVREGRVVALAVVRVDYGGGGVIAAVDGDTRTGAGTLSGESSQTPQQFVDRLLQEARSSASRVAGEAAAHAG</sequence>
<feature type="transmembrane region" description="Helical" evidence="2">
    <location>
        <begin position="47"/>
        <end position="69"/>
    </location>
</feature>
<feature type="region of interest" description="Disordered" evidence="1">
    <location>
        <begin position="86"/>
        <end position="105"/>
    </location>
</feature>
<comment type="caution">
    <text evidence="3">The sequence shown here is derived from an EMBL/GenBank/DDBJ whole genome shotgun (WGS) entry which is preliminary data.</text>
</comment>
<keyword evidence="2" id="KW-0472">Membrane</keyword>
<keyword evidence="2" id="KW-0812">Transmembrane</keyword>
<proteinExistence type="predicted"/>
<name>A0ABV7WAN8_9MICO</name>
<organism evidence="3 4">
    <name type="scientific">Aquipuribacter hungaricus</name>
    <dbReference type="NCBI Taxonomy" id="545624"/>
    <lineage>
        <taxon>Bacteria</taxon>
        <taxon>Bacillati</taxon>
        <taxon>Actinomycetota</taxon>
        <taxon>Actinomycetes</taxon>
        <taxon>Micrococcales</taxon>
        <taxon>Intrasporangiaceae</taxon>
        <taxon>Aquipuribacter</taxon>
    </lineage>
</organism>
<accession>A0ABV7WAN8</accession>
<reference evidence="4" key="1">
    <citation type="journal article" date="2019" name="Int. J. Syst. Evol. Microbiol.">
        <title>The Global Catalogue of Microorganisms (GCM) 10K type strain sequencing project: providing services to taxonomists for standard genome sequencing and annotation.</title>
        <authorList>
            <consortium name="The Broad Institute Genomics Platform"/>
            <consortium name="The Broad Institute Genome Sequencing Center for Infectious Disease"/>
            <person name="Wu L."/>
            <person name="Ma J."/>
        </authorList>
    </citation>
    <scope>NUCLEOTIDE SEQUENCE [LARGE SCALE GENOMIC DNA]</scope>
    <source>
        <strain evidence="4">NCAIM B.02333</strain>
    </source>
</reference>
<dbReference type="EMBL" id="JBHRWW010000001">
    <property type="protein sequence ID" value="MFC3686834.1"/>
    <property type="molecule type" value="Genomic_DNA"/>
</dbReference>
<protein>
    <submittedName>
        <fullName evidence="3">Uncharacterized protein</fullName>
    </submittedName>
</protein>